<dbReference type="HOGENOM" id="CLU_2904777_0_0_1"/>
<protein>
    <submittedName>
        <fullName evidence="1">Uncharacterized protein</fullName>
    </submittedName>
</protein>
<evidence type="ECO:0000313" key="1">
    <source>
        <dbReference type="EMBL" id="KGQ01260.1"/>
    </source>
</evidence>
<dbReference type="VEuPathDB" id="FungiDB:PAAG_12031"/>
<name>A0A0A2V552_PARBA</name>
<dbReference type="GeneID" id="9096005"/>
<dbReference type="EMBL" id="KN294005">
    <property type="protein sequence ID" value="KGQ01260.1"/>
    <property type="molecule type" value="Genomic_DNA"/>
</dbReference>
<proteinExistence type="predicted"/>
<dbReference type="KEGG" id="pbl:PAAG_12031"/>
<reference evidence="1 2" key="1">
    <citation type="journal article" date="2011" name="PLoS Genet.">
        <title>Comparative genomic analysis of human fungal pathogens causing paracoccidioidomycosis.</title>
        <authorList>
            <person name="Desjardins C.A."/>
            <person name="Champion M.D."/>
            <person name="Holder J.W."/>
            <person name="Muszewska A."/>
            <person name="Goldberg J."/>
            <person name="Bailao A.M."/>
            <person name="Brigido M.M."/>
            <person name="Ferreira M.E."/>
            <person name="Garcia A.M."/>
            <person name="Grynberg M."/>
            <person name="Gujja S."/>
            <person name="Heiman D.I."/>
            <person name="Henn M.R."/>
            <person name="Kodira C.D."/>
            <person name="Leon-Narvaez H."/>
            <person name="Longo L.V."/>
            <person name="Ma L.J."/>
            <person name="Malavazi I."/>
            <person name="Matsuo A.L."/>
            <person name="Morais F.V."/>
            <person name="Pereira M."/>
            <person name="Rodriguez-Brito S."/>
            <person name="Sakthikumar S."/>
            <person name="Salem-Izacc S.M."/>
            <person name="Sykes S.M."/>
            <person name="Teixeira M.M."/>
            <person name="Vallejo M.C."/>
            <person name="Walter M.E."/>
            <person name="Yandava C."/>
            <person name="Young S."/>
            <person name="Zeng Q."/>
            <person name="Zucker J."/>
            <person name="Felipe M.S."/>
            <person name="Goldman G.H."/>
            <person name="Haas B.J."/>
            <person name="McEwen J.G."/>
            <person name="Nino-Vega G."/>
            <person name="Puccia R."/>
            <person name="San-Blas G."/>
            <person name="Soares C.M."/>
            <person name="Birren B.W."/>
            <person name="Cuomo C.A."/>
        </authorList>
    </citation>
    <scope>NUCLEOTIDE SEQUENCE [LARGE SCALE GENOMIC DNA]</scope>
    <source>
        <strain evidence="2">ATCC MYA-826 / Pb01</strain>
    </source>
</reference>
<evidence type="ECO:0000313" key="2">
    <source>
        <dbReference type="Proteomes" id="UP000002059"/>
    </source>
</evidence>
<dbReference type="RefSeq" id="XP_002792652.2">
    <property type="nucleotide sequence ID" value="XM_002792606.2"/>
</dbReference>
<organism evidence="1 2">
    <name type="scientific">Paracoccidioides lutzii (strain ATCC MYA-826 / Pb01)</name>
    <name type="common">Paracoccidioides brasiliensis</name>
    <dbReference type="NCBI Taxonomy" id="502779"/>
    <lineage>
        <taxon>Eukaryota</taxon>
        <taxon>Fungi</taxon>
        <taxon>Dikarya</taxon>
        <taxon>Ascomycota</taxon>
        <taxon>Pezizomycotina</taxon>
        <taxon>Eurotiomycetes</taxon>
        <taxon>Eurotiomycetidae</taxon>
        <taxon>Onygenales</taxon>
        <taxon>Ajellomycetaceae</taxon>
        <taxon>Paracoccidioides</taxon>
    </lineage>
</organism>
<dbReference type="AlphaFoldDB" id="A0A0A2V552"/>
<sequence>MDIKLRWEDNSGKFTAVPRSCRGIVGAAAVMIRFSVNTGGWTRITPQDQSRLACWAIREFKA</sequence>
<dbReference type="Proteomes" id="UP000002059">
    <property type="component" value="Partially assembled WGS sequence"/>
</dbReference>
<gene>
    <name evidence="1" type="ORF">PAAG_12031</name>
</gene>
<keyword evidence="2" id="KW-1185">Reference proteome</keyword>
<accession>A0A0A2V552</accession>